<feature type="region of interest" description="Disordered" evidence="3">
    <location>
        <begin position="258"/>
        <end position="279"/>
    </location>
</feature>
<sequence>MRPEPRDDKGGQEGGDLPSEEDDRRRITEDLTAATLGIDARQVPEALCRACVRLLPISGASVSISASQALHAVWCASDSTAARLAEAQYTLGDGPCQSALALTAPVLAADLSQGPDAHRWPVFAQQAVHLGVRAVFSLPLGTSAQAVGTLDLYRAASGGLSERDLRIALLVRDAVTFAVLNLHSVTAHRPRGEAEGVASWVAAAEADHTEVHQAIGMVMVQLGMDPDQALDRMRARAFTQGRTVSEVASDVVARRFRFRPETGRGRDPQNGRPDGAEGR</sequence>
<dbReference type="InterPro" id="IPR003018">
    <property type="entry name" value="GAF"/>
</dbReference>
<evidence type="ECO:0000313" key="5">
    <source>
        <dbReference type="EMBL" id="KAB1139495.1"/>
    </source>
</evidence>
<evidence type="ECO:0000313" key="6">
    <source>
        <dbReference type="Proteomes" id="UP000442707"/>
    </source>
</evidence>
<accession>A0A6H9UN78</accession>
<feature type="domain" description="ANTAR" evidence="4">
    <location>
        <begin position="191"/>
        <end position="252"/>
    </location>
</feature>
<dbReference type="InterPro" id="IPR029016">
    <property type="entry name" value="GAF-like_dom_sf"/>
</dbReference>
<protein>
    <submittedName>
        <fullName evidence="5">GAF and ANTAR domain-containing protein</fullName>
    </submittedName>
</protein>
<dbReference type="PROSITE" id="PS50921">
    <property type="entry name" value="ANTAR"/>
    <property type="match status" value="1"/>
</dbReference>
<dbReference type="Pfam" id="PF03861">
    <property type="entry name" value="ANTAR"/>
    <property type="match status" value="1"/>
</dbReference>
<keyword evidence="6" id="KW-1185">Reference proteome</keyword>
<dbReference type="Pfam" id="PF13185">
    <property type="entry name" value="GAF_2"/>
    <property type="match status" value="1"/>
</dbReference>
<dbReference type="InterPro" id="IPR005561">
    <property type="entry name" value="ANTAR"/>
</dbReference>
<evidence type="ECO:0000256" key="3">
    <source>
        <dbReference type="SAM" id="MobiDB-lite"/>
    </source>
</evidence>
<keyword evidence="2" id="KW-0804">Transcription</keyword>
<organism evidence="5 6">
    <name type="scientific">Streptomyces luteolifulvus</name>
    <dbReference type="NCBI Taxonomy" id="2615112"/>
    <lineage>
        <taxon>Bacteria</taxon>
        <taxon>Bacillati</taxon>
        <taxon>Actinomycetota</taxon>
        <taxon>Actinomycetes</taxon>
        <taxon>Kitasatosporales</taxon>
        <taxon>Streptomycetaceae</taxon>
        <taxon>Streptomyces</taxon>
    </lineage>
</organism>
<comment type="caution">
    <text evidence="5">The sequence shown here is derived from an EMBL/GenBank/DDBJ whole genome shotgun (WGS) entry which is preliminary data.</text>
</comment>
<evidence type="ECO:0000256" key="1">
    <source>
        <dbReference type="ARBA" id="ARBA00023015"/>
    </source>
</evidence>
<proteinExistence type="predicted"/>
<dbReference type="RefSeq" id="WP_150958512.1">
    <property type="nucleotide sequence ID" value="NZ_VZRB01000060.1"/>
</dbReference>
<dbReference type="SUPFAM" id="SSF55781">
    <property type="entry name" value="GAF domain-like"/>
    <property type="match status" value="1"/>
</dbReference>
<keyword evidence="1" id="KW-0805">Transcription regulation</keyword>
<dbReference type="AlphaFoldDB" id="A0A6H9UN78"/>
<dbReference type="SMART" id="SM01012">
    <property type="entry name" value="ANTAR"/>
    <property type="match status" value="1"/>
</dbReference>
<feature type="region of interest" description="Disordered" evidence="3">
    <location>
        <begin position="1"/>
        <end position="25"/>
    </location>
</feature>
<evidence type="ECO:0000256" key="2">
    <source>
        <dbReference type="ARBA" id="ARBA00023163"/>
    </source>
</evidence>
<gene>
    <name evidence="5" type="ORF">F7R91_39845</name>
</gene>
<dbReference type="InterPro" id="IPR036388">
    <property type="entry name" value="WH-like_DNA-bd_sf"/>
</dbReference>
<dbReference type="Gene3D" id="3.30.450.40">
    <property type="match status" value="1"/>
</dbReference>
<feature type="compositionally biased region" description="Basic and acidic residues" evidence="3">
    <location>
        <begin position="1"/>
        <end position="11"/>
    </location>
</feature>
<dbReference type="EMBL" id="VZRB01000060">
    <property type="protein sequence ID" value="KAB1139495.1"/>
    <property type="molecule type" value="Genomic_DNA"/>
</dbReference>
<evidence type="ECO:0000259" key="4">
    <source>
        <dbReference type="PROSITE" id="PS50921"/>
    </source>
</evidence>
<reference evidence="5 6" key="1">
    <citation type="submission" date="2019-09" db="EMBL/GenBank/DDBJ databases">
        <title>Screening of Novel Bioactive Compounds from Soil-Associated.</title>
        <authorList>
            <person name="Zhao S."/>
        </authorList>
    </citation>
    <scope>NUCLEOTIDE SEQUENCE [LARGE SCALE GENOMIC DNA]</scope>
    <source>
        <strain evidence="5 6">HIT-DPA4</strain>
    </source>
</reference>
<name>A0A6H9UN78_9ACTN</name>
<dbReference type="GO" id="GO:0003723">
    <property type="term" value="F:RNA binding"/>
    <property type="evidence" value="ECO:0007669"/>
    <property type="project" value="InterPro"/>
</dbReference>
<dbReference type="Gene3D" id="1.10.10.10">
    <property type="entry name" value="Winged helix-like DNA-binding domain superfamily/Winged helix DNA-binding domain"/>
    <property type="match status" value="1"/>
</dbReference>
<dbReference type="Proteomes" id="UP000442707">
    <property type="component" value="Unassembled WGS sequence"/>
</dbReference>